<dbReference type="EMBL" id="CP060636">
    <property type="protein sequence ID" value="QNM12968.1"/>
    <property type="molecule type" value="Genomic_DNA"/>
</dbReference>
<dbReference type="PANTHER" id="PTHR34825">
    <property type="entry name" value="CONSERVED PROTEIN, WITH A WEAK D-GALACTARATE DEHYDRATASE/ALTRONATE HYDROLASE DOMAIN"/>
    <property type="match status" value="1"/>
</dbReference>
<dbReference type="Proteomes" id="UP000515856">
    <property type="component" value="Chromosome"/>
</dbReference>
<proteinExistence type="predicted"/>
<gene>
    <name evidence="2" type="ORF">H9Q80_03155</name>
</gene>
<dbReference type="PANTHER" id="PTHR34825:SF1">
    <property type="entry name" value="AAA-ATPASE-LIKE DOMAIN-CONTAINING PROTEIN"/>
    <property type="match status" value="1"/>
</dbReference>
<reference evidence="2 3" key="1">
    <citation type="submission" date="2020-08" db="EMBL/GenBank/DDBJ databases">
        <authorList>
            <person name="Liu C."/>
            <person name="Sun Q."/>
        </authorList>
    </citation>
    <scope>NUCLEOTIDE SEQUENCE [LARGE SCALE GENOMIC DNA]</scope>
    <source>
        <strain evidence="2 3">NSJ-61</strain>
    </source>
</reference>
<keyword evidence="3" id="KW-1185">Reference proteome</keyword>
<accession>A0A7G9GQ86</accession>
<organism evidence="2 3">
    <name type="scientific">[Eubacterium] hominis</name>
    <dbReference type="NCBI Taxonomy" id="2764325"/>
    <lineage>
        <taxon>Bacteria</taxon>
        <taxon>Bacillati</taxon>
        <taxon>Bacillota</taxon>
        <taxon>Erysipelotrichia</taxon>
        <taxon>Erysipelotrichales</taxon>
        <taxon>Erysipelotrichaceae</taxon>
        <taxon>Amedibacillus</taxon>
    </lineage>
</organism>
<protein>
    <submittedName>
        <fullName evidence="2">AAA family ATPase</fullName>
    </submittedName>
</protein>
<dbReference type="Pfam" id="PF09820">
    <property type="entry name" value="AAA-ATPase_like"/>
    <property type="match status" value="1"/>
</dbReference>
<sequence length="121" mass="14544">MYYYLDTNIPVELFQRVLKKKIYIDKSMLINKFNEVIGSEDCYFCITRPRRFGKTMNANMLGAYYTQGYDTHELFKDLKIAQTSTYEEHINKHHVVYIDFSTLPDPCTTYEEYISWIKYCI</sequence>
<evidence type="ECO:0000313" key="2">
    <source>
        <dbReference type="EMBL" id="QNM12968.1"/>
    </source>
</evidence>
<evidence type="ECO:0000259" key="1">
    <source>
        <dbReference type="Pfam" id="PF09820"/>
    </source>
</evidence>
<evidence type="ECO:0000313" key="3">
    <source>
        <dbReference type="Proteomes" id="UP000515856"/>
    </source>
</evidence>
<dbReference type="AlphaFoldDB" id="A0A7G9GQ86"/>
<feature type="domain" description="AAA-ATPase-like" evidence="1">
    <location>
        <begin position="12"/>
        <end position="104"/>
    </location>
</feature>
<name>A0A7G9GQ86_9FIRM</name>
<dbReference type="InterPro" id="IPR018631">
    <property type="entry name" value="AAA-ATPase-like_dom"/>
</dbReference>
<dbReference type="KEGG" id="ehn:H9Q80_03155"/>